<protein>
    <submittedName>
        <fullName evidence="1">Uncharacterized protein</fullName>
    </submittedName>
</protein>
<comment type="caution">
    <text evidence="1">The sequence shown here is derived from an EMBL/GenBank/DDBJ whole genome shotgun (WGS) entry which is preliminary data.</text>
</comment>
<dbReference type="Proteomes" id="UP001066276">
    <property type="component" value="Chromosome 9"/>
</dbReference>
<evidence type="ECO:0000313" key="1">
    <source>
        <dbReference type="EMBL" id="KAJ1110556.1"/>
    </source>
</evidence>
<accession>A0AAV7N3D4</accession>
<organism evidence="1 2">
    <name type="scientific">Pleurodeles waltl</name>
    <name type="common">Iberian ribbed newt</name>
    <dbReference type="NCBI Taxonomy" id="8319"/>
    <lineage>
        <taxon>Eukaryota</taxon>
        <taxon>Metazoa</taxon>
        <taxon>Chordata</taxon>
        <taxon>Craniata</taxon>
        <taxon>Vertebrata</taxon>
        <taxon>Euteleostomi</taxon>
        <taxon>Amphibia</taxon>
        <taxon>Batrachia</taxon>
        <taxon>Caudata</taxon>
        <taxon>Salamandroidea</taxon>
        <taxon>Salamandridae</taxon>
        <taxon>Pleurodelinae</taxon>
        <taxon>Pleurodeles</taxon>
    </lineage>
</organism>
<proteinExistence type="predicted"/>
<dbReference type="AlphaFoldDB" id="A0AAV7N3D4"/>
<name>A0AAV7N3D4_PLEWA</name>
<keyword evidence="2" id="KW-1185">Reference proteome</keyword>
<sequence length="142" mass="14630">MIRVVPATPIETGGENGRGLARKMAGVIVGGAGPGQSVEAPALRGLVGEPVLILGEAAHRDRDTGLEFQLGRSEAVRATYSREDGAHRWEPPLARWTMSAGVLIGTAGELLRVGLGCPSPPHLAAPLGLARLDPGMCALILG</sequence>
<gene>
    <name evidence="1" type="ORF">NDU88_007906</name>
</gene>
<reference evidence="1" key="1">
    <citation type="journal article" date="2022" name="bioRxiv">
        <title>Sequencing and chromosome-scale assembly of the giantPleurodeles waltlgenome.</title>
        <authorList>
            <person name="Brown T."/>
            <person name="Elewa A."/>
            <person name="Iarovenko S."/>
            <person name="Subramanian E."/>
            <person name="Araus A.J."/>
            <person name="Petzold A."/>
            <person name="Susuki M."/>
            <person name="Suzuki K.-i.T."/>
            <person name="Hayashi T."/>
            <person name="Toyoda A."/>
            <person name="Oliveira C."/>
            <person name="Osipova E."/>
            <person name="Leigh N.D."/>
            <person name="Simon A."/>
            <person name="Yun M.H."/>
        </authorList>
    </citation>
    <scope>NUCLEOTIDE SEQUENCE</scope>
    <source>
        <strain evidence="1">20211129_DDA</strain>
        <tissue evidence="1">Liver</tissue>
    </source>
</reference>
<evidence type="ECO:0000313" key="2">
    <source>
        <dbReference type="Proteomes" id="UP001066276"/>
    </source>
</evidence>
<dbReference type="EMBL" id="JANPWB010000013">
    <property type="protein sequence ID" value="KAJ1110556.1"/>
    <property type="molecule type" value="Genomic_DNA"/>
</dbReference>